<dbReference type="InterPro" id="IPR050267">
    <property type="entry name" value="Anti-sigma-factor_SerPK"/>
</dbReference>
<dbReference type="PANTHER" id="PTHR35526">
    <property type="entry name" value="ANTI-SIGMA-F FACTOR RSBW-RELATED"/>
    <property type="match status" value="1"/>
</dbReference>
<accession>A0ABV3DTY5</accession>
<dbReference type="EMBL" id="JBEZFP010000159">
    <property type="protein sequence ID" value="MEU8139176.1"/>
    <property type="molecule type" value="Genomic_DNA"/>
</dbReference>
<reference evidence="3 4" key="1">
    <citation type="submission" date="2024-06" db="EMBL/GenBank/DDBJ databases">
        <title>The Natural Products Discovery Center: Release of the First 8490 Sequenced Strains for Exploring Actinobacteria Biosynthetic Diversity.</title>
        <authorList>
            <person name="Kalkreuter E."/>
            <person name="Kautsar S.A."/>
            <person name="Yang D."/>
            <person name="Bader C.D."/>
            <person name="Teijaro C.N."/>
            <person name="Fluegel L."/>
            <person name="Davis C.M."/>
            <person name="Simpson J.R."/>
            <person name="Lauterbach L."/>
            <person name="Steele A.D."/>
            <person name="Gui C."/>
            <person name="Meng S."/>
            <person name="Li G."/>
            <person name="Viehrig K."/>
            <person name="Ye F."/>
            <person name="Su P."/>
            <person name="Kiefer A.F."/>
            <person name="Nichols A."/>
            <person name="Cepeda A.J."/>
            <person name="Yan W."/>
            <person name="Fan B."/>
            <person name="Jiang Y."/>
            <person name="Adhikari A."/>
            <person name="Zheng C.-J."/>
            <person name="Schuster L."/>
            <person name="Cowan T.M."/>
            <person name="Smanski M.J."/>
            <person name="Chevrette M.G."/>
            <person name="De Carvalho L.P.S."/>
            <person name="Shen B."/>
        </authorList>
    </citation>
    <scope>NUCLEOTIDE SEQUENCE [LARGE SCALE GENOMIC DNA]</scope>
    <source>
        <strain evidence="3 4">NPDC048946</strain>
    </source>
</reference>
<keyword evidence="1" id="KW-0723">Serine/threonine-protein kinase</keyword>
<feature type="domain" description="Histidine kinase/HSP90-like ATPase" evidence="2">
    <location>
        <begin position="12"/>
        <end position="119"/>
    </location>
</feature>
<keyword evidence="1" id="KW-0808">Transferase</keyword>
<proteinExistence type="predicted"/>
<name>A0ABV3DTY5_9ACTN</name>
<dbReference type="RefSeq" id="WP_358363094.1">
    <property type="nucleotide sequence ID" value="NZ_JBEZFP010000159.1"/>
</dbReference>
<evidence type="ECO:0000313" key="3">
    <source>
        <dbReference type="EMBL" id="MEU8139176.1"/>
    </source>
</evidence>
<keyword evidence="4" id="KW-1185">Reference proteome</keyword>
<sequence>MSKPITRSYVLPDAPGSAKLARDHVRALLFAQRLPHLTDDAALLASELTTNAVLHASGRPELRLRLDESTLRIEVVDSGQGVPGTPPPSLDRTFGRGLWIVERLSTRWGFTRDTESKSVWCDLRTRSDLPE</sequence>
<dbReference type="Gene3D" id="3.30.565.10">
    <property type="entry name" value="Histidine kinase-like ATPase, C-terminal domain"/>
    <property type="match status" value="1"/>
</dbReference>
<dbReference type="CDD" id="cd16936">
    <property type="entry name" value="HATPase_RsbW-like"/>
    <property type="match status" value="1"/>
</dbReference>
<comment type="caution">
    <text evidence="3">The sequence shown here is derived from an EMBL/GenBank/DDBJ whole genome shotgun (WGS) entry which is preliminary data.</text>
</comment>
<dbReference type="Proteomes" id="UP001551482">
    <property type="component" value="Unassembled WGS sequence"/>
</dbReference>
<keyword evidence="3" id="KW-0067">ATP-binding</keyword>
<organism evidence="3 4">
    <name type="scientific">Streptodolium elevatio</name>
    <dbReference type="NCBI Taxonomy" id="3157996"/>
    <lineage>
        <taxon>Bacteria</taxon>
        <taxon>Bacillati</taxon>
        <taxon>Actinomycetota</taxon>
        <taxon>Actinomycetes</taxon>
        <taxon>Kitasatosporales</taxon>
        <taxon>Streptomycetaceae</taxon>
        <taxon>Streptodolium</taxon>
    </lineage>
</organism>
<keyword evidence="1" id="KW-0418">Kinase</keyword>
<protein>
    <submittedName>
        <fullName evidence="3">ATP-binding protein</fullName>
    </submittedName>
</protein>
<evidence type="ECO:0000313" key="4">
    <source>
        <dbReference type="Proteomes" id="UP001551482"/>
    </source>
</evidence>
<evidence type="ECO:0000259" key="2">
    <source>
        <dbReference type="Pfam" id="PF13581"/>
    </source>
</evidence>
<dbReference type="GO" id="GO:0005524">
    <property type="term" value="F:ATP binding"/>
    <property type="evidence" value="ECO:0007669"/>
    <property type="project" value="UniProtKB-KW"/>
</dbReference>
<dbReference type="SUPFAM" id="SSF55874">
    <property type="entry name" value="ATPase domain of HSP90 chaperone/DNA topoisomerase II/histidine kinase"/>
    <property type="match status" value="1"/>
</dbReference>
<dbReference type="InterPro" id="IPR036890">
    <property type="entry name" value="HATPase_C_sf"/>
</dbReference>
<gene>
    <name evidence="3" type="ORF">AB0C36_37475</name>
</gene>
<keyword evidence="3" id="KW-0547">Nucleotide-binding</keyword>
<evidence type="ECO:0000256" key="1">
    <source>
        <dbReference type="ARBA" id="ARBA00022527"/>
    </source>
</evidence>
<dbReference type="Pfam" id="PF13581">
    <property type="entry name" value="HATPase_c_2"/>
    <property type="match status" value="1"/>
</dbReference>
<dbReference type="InterPro" id="IPR003594">
    <property type="entry name" value="HATPase_dom"/>
</dbReference>
<dbReference type="PANTHER" id="PTHR35526:SF3">
    <property type="entry name" value="ANTI-SIGMA-F FACTOR RSBW"/>
    <property type="match status" value="1"/>
</dbReference>